<organism evidence="1 2">
    <name type="scientific">Trifolium medium</name>
    <dbReference type="NCBI Taxonomy" id="97028"/>
    <lineage>
        <taxon>Eukaryota</taxon>
        <taxon>Viridiplantae</taxon>
        <taxon>Streptophyta</taxon>
        <taxon>Embryophyta</taxon>
        <taxon>Tracheophyta</taxon>
        <taxon>Spermatophyta</taxon>
        <taxon>Magnoliopsida</taxon>
        <taxon>eudicotyledons</taxon>
        <taxon>Gunneridae</taxon>
        <taxon>Pentapetalae</taxon>
        <taxon>rosids</taxon>
        <taxon>fabids</taxon>
        <taxon>Fabales</taxon>
        <taxon>Fabaceae</taxon>
        <taxon>Papilionoideae</taxon>
        <taxon>50 kb inversion clade</taxon>
        <taxon>NPAAA clade</taxon>
        <taxon>Hologalegina</taxon>
        <taxon>IRL clade</taxon>
        <taxon>Trifolieae</taxon>
        <taxon>Trifolium</taxon>
    </lineage>
</organism>
<proteinExistence type="predicted"/>
<feature type="non-terminal residue" evidence="1">
    <location>
        <position position="54"/>
    </location>
</feature>
<dbReference type="EMBL" id="LXQA010165017">
    <property type="protein sequence ID" value="MCI28330.1"/>
    <property type="molecule type" value="Genomic_DNA"/>
</dbReference>
<protein>
    <submittedName>
        <fullName evidence="1">Uncharacterized protein</fullName>
    </submittedName>
</protein>
<evidence type="ECO:0000313" key="2">
    <source>
        <dbReference type="Proteomes" id="UP000265520"/>
    </source>
</evidence>
<keyword evidence="2" id="KW-1185">Reference proteome</keyword>
<sequence>MKSTLTDNKLDSTSKLVKKAMKALEIVIKSVAFIGVPVFGCTRANQGGIMCERA</sequence>
<dbReference type="Proteomes" id="UP000265520">
    <property type="component" value="Unassembled WGS sequence"/>
</dbReference>
<accession>A0A392QXM1</accession>
<name>A0A392QXM1_9FABA</name>
<comment type="caution">
    <text evidence="1">The sequence shown here is derived from an EMBL/GenBank/DDBJ whole genome shotgun (WGS) entry which is preliminary data.</text>
</comment>
<evidence type="ECO:0000313" key="1">
    <source>
        <dbReference type="EMBL" id="MCI28330.1"/>
    </source>
</evidence>
<reference evidence="1 2" key="1">
    <citation type="journal article" date="2018" name="Front. Plant Sci.">
        <title>Red Clover (Trifolium pratense) and Zigzag Clover (T. medium) - A Picture of Genomic Similarities and Differences.</title>
        <authorList>
            <person name="Dluhosova J."/>
            <person name="Istvanek J."/>
            <person name="Nedelnik J."/>
            <person name="Repkova J."/>
        </authorList>
    </citation>
    <scope>NUCLEOTIDE SEQUENCE [LARGE SCALE GENOMIC DNA]</scope>
    <source>
        <strain evidence="2">cv. 10/8</strain>
        <tissue evidence="1">Leaf</tissue>
    </source>
</reference>
<dbReference type="AlphaFoldDB" id="A0A392QXM1"/>